<evidence type="ECO:0000313" key="1">
    <source>
        <dbReference type="EMBL" id="PIT44345.1"/>
    </source>
</evidence>
<dbReference type="AlphaFoldDB" id="A0A2N9XCH2"/>
<evidence type="ECO:0000313" key="2">
    <source>
        <dbReference type="Proteomes" id="UP000229970"/>
    </source>
</evidence>
<comment type="caution">
    <text evidence="1">The sequence shown here is derived from an EMBL/GenBank/DDBJ whole genome shotgun (WGS) entry which is preliminary data.</text>
</comment>
<name>A0A2N9XCH2_9NEIS</name>
<reference evidence="1 2" key="1">
    <citation type="journal article" date="2017" name="MBio">
        <title>Type VI secretion-mediated competition in the bee gut microbiome.</title>
        <authorList>
            <person name="Steele M.I."/>
            <person name="Kwong W.K."/>
            <person name="Powell J.E."/>
            <person name="Whiteley M."/>
            <person name="Moran N.A."/>
        </authorList>
    </citation>
    <scope>NUCLEOTIDE SEQUENCE [LARGE SCALE GENOMIC DNA]</scope>
    <source>
        <strain evidence="1 2">Ruf1-X</strain>
    </source>
</reference>
<dbReference type="Proteomes" id="UP000229970">
    <property type="component" value="Unassembled WGS sequence"/>
</dbReference>
<gene>
    <name evidence="1" type="ORF">BHC46_10480</name>
</gene>
<accession>A0A2N9XCH2</accession>
<proteinExistence type="predicted"/>
<organism evidence="1 2">
    <name type="scientific">Snodgrassella alvi</name>
    <dbReference type="NCBI Taxonomy" id="1196083"/>
    <lineage>
        <taxon>Bacteria</taxon>
        <taxon>Pseudomonadati</taxon>
        <taxon>Pseudomonadota</taxon>
        <taxon>Betaproteobacteria</taxon>
        <taxon>Neisseriales</taxon>
        <taxon>Neisseriaceae</taxon>
        <taxon>Snodgrassella</taxon>
    </lineage>
</organism>
<sequence length="66" mass="8204">MWRNILYLLLNRTSVRRKQQCFFYQFTDLKQINGLSQIKPYQPFTIFFNEKYRQLNQINVNINNKI</sequence>
<dbReference type="EMBL" id="MEIP01000026">
    <property type="protein sequence ID" value="PIT44345.1"/>
    <property type="molecule type" value="Genomic_DNA"/>
</dbReference>
<protein>
    <submittedName>
        <fullName evidence="1">Uncharacterized protein</fullName>
    </submittedName>
</protein>